<dbReference type="Pfam" id="PF17919">
    <property type="entry name" value="RT_RNaseH_2"/>
    <property type="match status" value="1"/>
</dbReference>
<dbReference type="Proteomes" id="UP000765509">
    <property type="component" value="Unassembled WGS sequence"/>
</dbReference>
<dbReference type="CDD" id="cd09274">
    <property type="entry name" value="RNase_HI_RT_Ty3"/>
    <property type="match status" value="1"/>
</dbReference>
<comment type="caution">
    <text evidence="3">The sequence shown here is derived from an EMBL/GenBank/DDBJ whole genome shotgun (WGS) entry which is preliminary data.</text>
</comment>
<dbReference type="PANTHER" id="PTHR37984">
    <property type="entry name" value="PROTEIN CBG26694"/>
    <property type="match status" value="1"/>
</dbReference>
<keyword evidence="4" id="KW-1185">Reference proteome</keyword>
<evidence type="ECO:0000256" key="1">
    <source>
        <dbReference type="ARBA" id="ARBA00023268"/>
    </source>
</evidence>
<dbReference type="Gene3D" id="3.30.70.270">
    <property type="match status" value="1"/>
</dbReference>
<dbReference type="OrthoDB" id="2505288at2759"/>
<protein>
    <recommendedName>
        <fullName evidence="2">Reverse transcriptase/retrotransposon-derived protein RNase H-like domain-containing protein</fullName>
    </recommendedName>
</protein>
<dbReference type="InterPro" id="IPR043128">
    <property type="entry name" value="Rev_trsase/Diguanyl_cyclase"/>
</dbReference>
<feature type="domain" description="Reverse transcriptase/retrotransposon-derived protein RNase H-like" evidence="2">
    <location>
        <begin position="50"/>
        <end position="146"/>
    </location>
</feature>
<dbReference type="SUPFAM" id="SSF56672">
    <property type="entry name" value="DNA/RNA polymerases"/>
    <property type="match status" value="1"/>
</dbReference>
<evidence type="ECO:0000259" key="2">
    <source>
        <dbReference type="Pfam" id="PF17919"/>
    </source>
</evidence>
<reference evidence="3" key="1">
    <citation type="submission" date="2021-03" db="EMBL/GenBank/DDBJ databases">
        <title>Draft genome sequence of rust myrtle Austropuccinia psidii MF-1, a brazilian biotype.</title>
        <authorList>
            <person name="Quecine M.C."/>
            <person name="Pachon D.M.R."/>
            <person name="Bonatelli M.L."/>
            <person name="Correr F.H."/>
            <person name="Franceschini L.M."/>
            <person name="Leite T.F."/>
            <person name="Margarido G.R.A."/>
            <person name="Almeida C.A."/>
            <person name="Ferrarezi J.A."/>
            <person name="Labate C.A."/>
        </authorList>
    </citation>
    <scope>NUCLEOTIDE SEQUENCE</scope>
    <source>
        <strain evidence="3">MF-1</strain>
    </source>
</reference>
<sequence>MLNWTSATILKALQSFLVFSNIYCCFIRNYFKKISLITKFLKKDSLFPLNEEALRQFHQLKKAFTTAPVLSHFNPSLPTIVETNTSDYALGAVLSQVSDSGKHPVEFNSHKILPEELKYEIDEKDLLGIVWALKNWRAFLLSLSSSFEVLTNHSSLKYFMFCNIVTRCKACWAEFLSEFHLSITYHPGGFETLSDALPRRENVYPERGEDFMRNNTMNYQKITKEDEIQASKLFSVKVDSISNLIESIQKALWKDYHYRSTLQNLVKGKYFQDFSLDSSSQLLLFKYQVVVPNEPKIQPRILQKWDYSPLAEHCEP</sequence>
<keyword evidence="1" id="KW-0511">Multifunctional enzyme</keyword>
<dbReference type="InterPro" id="IPR041577">
    <property type="entry name" value="RT_RNaseH_2"/>
</dbReference>
<dbReference type="PANTHER" id="PTHR37984:SF5">
    <property type="entry name" value="PROTEIN NYNRIN-LIKE"/>
    <property type="match status" value="1"/>
</dbReference>
<evidence type="ECO:0000313" key="4">
    <source>
        <dbReference type="Proteomes" id="UP000765509"/>
    </source>
</evidence>
<gene>
    <name evidence="3" type="ORF">O181_091413</name>
</gene>
<proteinExistence type="predicted"/>
<organism evidence="3 4">
    <name type="scientific">Austropuccinia psidii MF-1</name>
    <dbReference type="NCBI Taxonomy" id="1389203"/>
    <lineage>
        <taxon>Eukaryota</taxon>
        <taxon>Fungi</taxon>
        <taxon>Dikarya</taxon>
        <taxon>Basidiomycota</taxon>
        <taxon>Pucciniomycotina</taxon>
        <taxon>Pucciniomycetes</taxon>
        <taxon>Pucciniales</taxon>
        <taxon>Sphaerophragmiaceae</taxon>
        <taxon>Austropuccinia</taxon>
    </lineage>
</organism>
<dbReference type="GO" id="GO:0003824">
    <property type="term" value="F:catalytic activity"/>
    <property type="evidence" value="ECO:0007669"/>
    <property type="project" value="UniProtKB-KW"/>
</dbReference>
<dbReference type="InterPro" id="IPR050951">
    <property type="entry name" value="Retrovirus_Pol_polyprotein"/>
</dbReference>
<evidence type="ECO:0000313" key="3">
    <source>
        <dbReference type="EMBL" id="MBW0551698.1"/>
    </source>
</evidence>
<dbReference type="EMBL" id="AVOT02057629">
    <property type="protein sequence ID" value="MBW0551698.1"/>
    <property type="molecule type" value="Genomic_DNA"/>
</dbReference>
<dbReference type="InterPro" id="IPR043502">
    <property type="entry name" value="DNA/RNA_pol_sf"/>
</dbReference>
<name>A0A9Q3IXC1_9BASI</name>
<dbReference type="AlphaFoldDB" id="A0A9Q3IXC1"/>
<accession>A0A9Q3IXC1</accession>